<evidence type="ECO:0000259" key="16">
    <source>
        <dbReference type="PROSITE" id="PS50157"/>
    </source>
</evidence>
<dbReference type="Pfam" id="PF04056">
    <property type="entry name" value="Ssl1"/>
    <property type="match status" value="1"/>
</dbReference>
<dbReference type="GO" id="GO:0006289">
    <property type="term" value="P:nucleotide-excision repair"/>
    <property type="evidence" value="ECO:0007669"/>
    <property type="project" value="UniProtKB-UniRule"/>
</dbReference>
<evidence type="ECO:0000256" key="11">
    <source>
        <dbReference type="ARBA" id="ARBA00023242"/>
    </source>
</evidence>
<evidence type="ECO:0000256" key="6">
    <source>
        <dbReference type="ARBA" id="ARBA00022771"/>
    </source>
</evidence>
<dbReference type="GO" id="GO:0005675">
    <property type="term" value="C:transcription factor TFIIH holo complex"/>
    <property type="evidence" value="ECO:0007669"/>
    <property type="project" value="UniProtKB-UniRule"/>
</dbReference>
<dbReference type="GO" id="GO:0008270">
    <property type="term" value="F:zinc ion binding"/>
    <property type="evidence" value="ECO:0007669"/>
    <property type="project" value="UniProtKB-UniRule"/>
</dbReference>
<evidence type="ECO:0000256" key="15">
    <source>
        <dbReference type="SAM" id="MobiDB-lite"/>
    </source>
</evidence>
<dbReference type="STRING" id="698492.A0A0E9NGF2"/>
<proteinExistence type="inferred from homology"/>
<protein>
    <recommendedName>
        <fullName evidence="12">General transcription and DNA repair factor IIH</fullName>
    </recommendedName>
</protein>
<keyword evidence="7 12" id="KW-0862">Zinc</keyword>
<reference evidence="18 19" key="2">
    <citation type="journal article" date="2014" name="J. Gen. Appl. Microbiol.">
        <title>The early diverging ascomycetous budding yeast Saitoella complicata has three histone deacetylases belonging to the Clr6, Hos2, and Rpd3 lineages.</title>
        <authorList>
            <person name="Nishida H."/>
            <person name="Matsumoto T."/>
            <person name="Kondo S."/>
            <person name="Hamamoto M."/>
            <person name="Yoshikawa H."/>
        </authorList>
    </citation>
    <scope>NUCLEOTIDE SEQUENCE [LARGE SCALE GENOMIC DNA]</scope>
    <source>
        <strain evidence="18 19">NRRL Y-17804</strain>
    </source>
</reference>
<dbReference type="PROSITE" id="PS50234">
    <property type="entry name" value="VWFA"/>
    <property type="match status" value="1"/>
</dbReference>
<reference evidence="18 19" key="3">
    <citation type="journal article" date="2015" name="Genome Announc.">
        <title>Draft Genome Sequence of the Archiascomycetous Yeast Saitoella complicata.</title>
        <authorList>
            <person name="Yamauchi K."/>
            <person name="Kondo S."/>
            <person name="Hamamoto M."/>
            <person name="Takahashi Y."/>
            <person name="Ogura Y."/>
            <person name="Hayashi T."/>
            <person name="Nishida H."/>
        </authorList>
    </citation>
    <scope>NUCLEOTIDE SEQUENCE [LARGE SCALE GENOMIC DNA]</scope>
    <source>
        <strain evidence="18 19">NRRL Y-17804</strain>
    </source>
</reference>
<comment type="function">
    <text evidence="1">Component of the general transcription and DNA repair factor IIH (TFIIH) core complex, which is involved in general and transcription-coupled nucleotide excision repair (NER) of damaged DNA and, when complexed to TFIIK, in RNA transcription by RNA polymerase II. In NER, TFIIH acts by opening DNA around the lesion to allow the excision of the damaged oligonucleotide and its replacement by a new DNA fragment. In transcription, TFIIH has an essential role in transcription initiation. When the pre-initiation complex (PIC) has been established, TFIIH is required for promoter opening and promoter escape. Phosphorylation of the C-terminal tail (CTD) of the largest subunit of RNA polymerase II by the kinase module TFIIK controls the initiation of transcription.</text>
</comment>
<feature type="zinc finger region" description="C4-type" evidence="13">
    <location>
        <begin position="312"/>
        <end position="329"/>
    </location>
</feature>
<dbReference type="PANTHER" id="PTHR12695:SF2">
    <property type="entry name" value="GENERAL TRANSCRIPTION FACTOR IIH SUBUNIT 2-RELATED"/>
    <property type="match status" value="1"/>
</dbReference>
<evidence type="ECO:0000256" key="2">
    <source>
        <dbReference type="ARBA" id="ARBA00004123"/>
    </source>
</evidence>
<evidence type="ECO:0000256" key="9">
    <source>
        <dbReference type="ARBA" id="ARBA00023163"/>
    </source>
</evidence>
<evidence type="ECO:0000256" key="10">
    <source>
        <dbReference type="ARBA" id="ARBA00023204"/>
    </source>
</evidence>
<comment type="subcellular location">
    <subcellularLocation>
        <location evidence="2 12">Nucleus</location>
    </subcellularLocation>
</comment>
<dbReference type="PANTHER" id="PTHR12695">
    <property type="entry name" value="GENERAL TRANSCRIPTION FACTOR IIH SUBUNIT 2"/>
    <property type="match status" value="1"/>
</dbReference>
<keyword evidence="10" id="KW-0234">DNA repair</keyword>
<dbReference type="SMART" id="SM00327">
    <property type="entry name" value="VWA"/>
    <property type="match status" value="1"/>
</dbReference>
<evidence type="ECO:0000256" key="14">
    <source>
        <dbReference type="PROSITE-ProRule" id="PRU00042"/>
    </source>
</evidence>
<dbReference type="Proteomes" id="UP000033140">
    <property type="component" value="Unassembled WGS sequence"/>
</dbReference>
<evidence type="ECO:0000256" key="4">
    <source>
        <dbReference type="ARBA" id="ARBA00022723"/>
    </source>
</evidence>
<keyword evidence="19" id="KW-1185">Reference proteome</keyword>
<organism evidence="18 19">
    <name type="scientific">Saitoella complicata (strain BCRC 22490 / CBS 7301 / JCM 7358 / NBRC 10748 / NRRL Y-17804)</name>
    <dbReference type="NCBI Taxonomy" id="698492"/>
    <lineage>
        <taxon>Eukaryota</taxon>
        <taxon>Fungi</taxon>
        <taxon>Dikarya</taxon>
        <taxon>Ascomycota</taxon>
        <taxon>Taphrinomycotina</taxon>
        <taxon>Taphrinomycotina incertae sedis</taxon>
        <taxon>Saitoella</taxon>
    </lineage>
</organism>
<dbReference type="InterPro" id="IPR007198">
    <property type="entry name" value="Ssl1-like"/>
</dbReference>
<dbReference type="CDD" id="cd01453">
    <property type="entry name" value="vWA_transcription_factor_IIH_type"/>
    <property type="match status" value="1"/>
</dbReference>
<dbReference type="GO" id="GO:0000439">
    <property type="term" value="C:transcription factor TFIIH core complex"/>
    <property type="evidence" value="ECO:0007669"/>
    <property type="project" value="UniProtKB-UniRule"/>
</dbReference>
<dbReference type="RefSeq" id="XP_019024526.1">
    <property type="nucleotide sequence ID" value="XM_019171776.1"/>
</dbReference>
<dbReference type="GO" id="GO:0006357">
    <property type="term" value="P:regulation of transcription by RNA polymerase II"/>
    <property type="evidence" value="ECO:0007669"/>
    <property type="project" value="UniProtKB-UniRule"/>
</dbReference>
<evidence type="ECO:0000256" key="7">
    <source>
        <dbReference type="ARBA" id="ARBA00022833"/>
    </source>
</evidence>
<dbReference type="OrthoDB" id="284275at2759"/>
<feature type="region of interest" description="Disordered" evidence="15">
    <location>
        <begin position="1"/>
        <end position="33"/>
    </location>
</feature>
<keyword evidence="6 14" id="KW-0863">Zinc-finger</keyword>
<dbReference type="NCBIfam" id="TIGR00622">
    <property type="entry name" value="ssl1"/>
    <property type="match status" value="1"/>
</dbReference>
<keyword evidence="5" id="KW-0227">DNA damage</keyword>
<dbReference type="CDD" id="cd20335">
    <property type="entry name" value="BRcat_RBR"/>
    <property type="match status" value="1"/>
</dbReference>
<dbReference type="InterPro" id="IPR036465">
    <property type="entry name" value="vWFA_dom_sf"/>
</dbReference>
<feature type="domain" description="VWFA" evidence="17">
    <location>
        <begin position="88"/>
        <end position="268"/>
    </location>
</feature>
<keyword evidence="11 12" id="KW-0539">Nucleus</keyword>
<reference evidence="18 19" key="1">
    <citation type="journal article" date="2011" name="J. Gen. Appl. Microbiol.">
        <title>Draft genome sequencing of the enigmatic yeast Saitoella complicata.</title>
        <authorList>
            <person name="Nishida H."/>
            <person name="Hamamoto M."/>
            <person name="Sugiyama J."/>
        </authorList>
    </citation>
    <scope>NUCLEOTIDE SEQUENCE [LARGE SCALE GENOMIC DNA]</scope>
    <source>
        <strain evidence="18 19">NRRL Y-17804</strain>
    </source>
</reference>
<sequence>MSDDEYNFGDSAAEDDEDILDLGNDSRGKKSAAAPGYAWEEQYQRSWDVVQEDAAGSLAGVVAGIIEAGKRKRLLKDTTPIQRGIIRHLILVLDFSSAMAEKDLRPNRQELTITYACDFITEYFEQNPISQLGIIGMRNGVAVRISEVHGNPQDHIAALQALRKQEPSGDPSLQNALEMCRASLQHVPTHGTREVLIVFGALLSSDPGDIHKTIRNLVQDKIRVRIVGLAAQVAVCAELCRATNGGSNSAYGVILNEHHFRDLLFEATTPPTQTTKKAASTLITMGFPSRAIESVPSLCACHSIPLRTGYSCPRCSSKVCSLPMECPTCGLTLVLSTHLARSYHHLFPLRNWDEVPWDKASKSTSCFACLAPFLTTPITSGKEKGRGSSGRFACPQCGNHFCVDCDVFAHEHLHNCPGCESSSPARKQKLLAAEPENGATTNGDAMQID</sequence>
<dbReference type="SMART" id="SM01047">
    <property type="entry name" value="C1_4"/>
    <property type="match status" value="1"/>
</dbReference>
<evidence type="ECO:0000256" key="8">
    <source>
        <dbReference type="ARBA" id="ARBA00023015"/>
    </source>
</evidence>
<dbReference type="InterPro" id="IPR002035">
    <property type="entry name" value="VWF_A"/>
</dbReference>
<dbReference type="GO" id="GO:0006367">
    <property type="term" value="P:transcription initiation at RNA polymerase II promoter"/>
    <property type="evidence" value="ECO:0007669"/>
    <property type="project" value="UniProtKB-ARBA"/>
</dbReference>
<keyword evidence="9 12" id="KW-0804">Transcription</keyword>
<evidence type="ECO:0000256" key="1">
    <source>
        <dbReference type="ARBA" id="ARBA00002817"/>
    </source>
</evidence>
<dbReference type="OMA" id="INWVEVP"/>
<dbReference type="SUPFAM" id="SSF57889">
    <property type="entry name" value="Cysteine-rich domain"/>
    <property type="match status" value="1"/>
</dbReference>
<gene>
    <name evidence="18" type="ORF">G7K_3113-t1</name>
</gene>
<dbReference type="PROSITE" id="PS50157">
    <property type="entry name" value="ZINC_FINGER_C2H2_2"/>
    <property type="match status" value="1"/>
</dbReference>
<comment type="similarity">
    <text evidence="3 12">Belongs to the GTF2H2 family.</text>
</comment>
<keyword evidence="8 12" id="KW-0805">Transcription regulation</keyword>
<dbReference type="InterPro" id="IPR046349">
    <property type="entry name" value="C1-like_sf"/>
</dbReference>
<evidence type="ECO:0000256" key="3">
    <source>
        <dbReference type="ARBA" id="ARBA00006092"/>
    </source>
</evidence>
<keyword evidence="4 12" id="KW-0479">Metal-binding</keyword>
<evidence type="ECO:0000256" key="13">
    <source>
        <dbReference type="PIRSR" id="PIRSR015919-1"/>
    </source>
</evidence>
<dbReference type="Pfam" id="PF07975">
    <property type="entry name" value="C1_4"/>
    <property type="match status" value="1"/>
</dbReference>
<evidence type="ECO:0000313" key="18">
    <source>
        <dbReference type="EMBL" id="GAO48952.1"/>
    </source>
</evidence>
<dbReference type="FunFam" id="3.40.50.410:FF:000015">
    <property type="entry name" value="General transcription factor IIH subunit 2"/>
    <property type="match status" value="1"/>
</dbReference>
<dbReference type="SUPFAM" id="SSF53300">
    <property type="entry name" value="vWA-like"/>
    <property type="match status" value="1"/>
</dbReference>
<dbReference type="InterPro" id="IPR013083">
    <property type="entry name" value="Znf_RING/FYVE/PHD"/>
</dbReference>
<dbReference type="InterPro" id="IPR013087">
    <property type="entry name" value="Znf_C2H2_type"/>
</dbReference>
<dbReference type="InterPro" id="IPR004595">
    <property type="entry name" value="TFIIH_C1-like_dom"/>
</dbReference>
<dbReference type="AlphaFoldDB" id="A0A0E9NGF2"/>
<accession>A0A0E9NGF2</accession>
<feature type="domain" description="C2H2-type" evidence="16">
    <location>
        <begin position="392"/>
        <end position="414"/>
    </location>
</feature>
<dbReference type="InterPro" id="IPR012170">
    <property type="entry name" value="TFIIH_SSL1/p44"/>
</dbReference>
<feature type="compositionally biased region" description="Acidic residues" evidence="15">
    <location>
        <begin position="1"/>
        <end position="20"/>
    </location>
</feature>
<evidence type="ECO:0000313" key="19">
    <source>
        <dbReference type="Proteomes" id="UP000033140"/>
    </source>
</evidence>
<evidence type="ECO:0000256" key="12">
    <source>
        <dbReference type="PIRNR" id="PIRNR015919"/>
    </source>
</evidence>
<dbReference type="EMBL" id="BACD03000018">
    <property type="protein sequence ID" value="GAO48952.1"/>
    <property type="molecule type" value="Genomic_DNA"/>
</dbReference>
<dbReference type="FunFam" id="3.30.40.10:FF:000477">
    <property type="entry name" value="General transcription and DNA repair factor IIH"/>
    <property type="match status" value="1"/>
</dbReference>
<dbReference type="PIRSF" id="PIRSF015919">
    <property type="entry name" value="TFIIH_SSL1"/>
    <property type="match status" value="1"/>
</dbReference>
<comment type="caution">
    <text evidence="18">The sequence shown here is derived from an EMBL/GenBank/DDBJ whole genome shotgun (WGS) entry which is preliminary data.</text>
</comment>
<dbReference type="PROSITE" id="PS00028">
    <property type="entry name" value="ZINC_FINGER_C2H2_1"/>
    <property type="match status" value="1"/>
</dbReference>
<dbReference type="Gene3D" id="3.40.50.410">
    <property type="entry name" value="von Willebrand factor, type A domain"/>
    <property type="match status" value="1"/>
</dbReference>
<evidence type="ECO:0000259" key="17">
    <source>
        <dbReference type="PROSITE" id="PS50234"/>
    </source>
</evidence>
<name>A0A0E9NGF2_SAICN</name>
<evidence type="ECO:0000256" key="5">
    <source>
        <dbReference type="ARBA" id="ARBA00022763"/>
    </source>
</evidence>
<dbReference type="Gene3D" id="3.30.40.10">
    <property type="entry name" value="Zinc/RING finger domain, C3HC4 (zinc finger)"/>
    <property type="match status" value="1"/>
</dbReference>